<evidence type="ECO:0000313" key="2">
    <source>
        <dbReference type="Proteomes" id="UP000198964"/>
    </source>
</evidence>
<protein>
    <recommendedName>
        <fullName evidence="3">Amidohydrolase family protein</fullName>
    </recommendedName>
</protein>
<dbReference type="Gene3D" id="3.20.20.140">
    <property type="entry name" value="Metal-dependent hydrolases"/>
    <property type="match status" value="1"/>
</dbReference>
<evidence type="ECO:0000313" key="1">
    <source>
        <dbReference type="EMBL" id="SFE59761.1"/>
    </source>
</evidence>
<dbReference type="AlphaFoldDB" id="A0A1I2BUK9"/>
<dbReference type="EMBL" id="FONW01000001">
    <property type="protein sequence ID" value="SFE59761.1"/>
    <property type="molecule type" value="Genomic_DNA"/>
</dbReference>
<reference evidence="1 2" key="1">
    <citation type="submission" date="2016-10" db="EMBL/GenBank/DDBJ databases">
        <authorList>
            <person name="de Groot N.N."/>
        </authorList>
    </citation>
    <scope>NUCLEOTIDE SEQUENCE [LARGE SCALE GENOMIC DNA]</scope>
    <source>
        <strain evidence="1 2">CGMCC 1.9156</strain>
    </source>
</reference>
<accession>A0A1I2BUK9</accession>
<sequence>MKKYAAHYLFPGNRAPISKGIITLDSSGLVIDIVDPAGRLTEEAGLEFHNGILCPAFVNVFHEFEGDRFYRKFPLLAPFKALQPQRLSTEKDLLSWLIAIQQADEQISLQQLIATFTIEAAKAIDLDKEMGSLLPGKRPGLMLISGMDYQQLRLTSKSHLKVLA</sequence>
<dbReference type="STRING" id="655355.SAMN05216283_101517"/>
<proteinExistence type="predicted"/>
<organism evidence="1 2">
    <name type="scientific">Sunxiuqinia elliptica</name>
    <dbReference type="NCBI Taxonomy" id="655355"/>
    <lineage>
        <taxon>Bacteria</taxon>
        <taxon>Pseudomonadati</taxon>
        <taxon>Bacteroidota</taxon>
        <taxon>Bacteroidia</taxon>
        <taxon>Marinilabiliales</taxon>
        <taxon>Prolixibacteraceae</taxon>
        <taxon>Sunxiuqinia</taxon>
    </lineage>
</organism>
<name>A0A1I2BUK9_9BACT</name>
<dbReference type="Proteomes" id="UP000198964">
    <property type="component" value="Unassembled WGS sequence"/>
</dbReference>
<dbReference type="RefSeq" id="WP_093918248.1">
    <property type="nucleotide sequence ID" value="NZ_FONW01000001.1"/>
</dbReference>
<gene>
    <name evidence="1" type="ORF">SAMN05216283_101517</name>
</gene>
<keyword evidence="2" id="KW-1185">Reference proteome</keyword>
<evidence type="ECO:0008006" key="3">
    <source>
        <dbReference type="Google" id="ProtNLM"/>
    </source>
</evidence>